<dbReference type="OrthoDB" id="3937906at2759"/>
<evidence type="ECO:0000313" key="2">
    <source>
        <dbReference type="Proteomes" id="UP000013521"/>
    </source>
</evidence>
<dbReference type="AlphaFoldDB" id="R1E8E5"/>
<dbReference type="EMBL" id="KB916768">
    <property type="protein sequence ID" value="EOD44003.1"/>
    <property type="molecule type" value="Genomic_DNA"/>
</dbReference>
<gene>
    <name evidence="1" type="ORF">UCRNP2_9295</name>
</gene>
<protein>
    <submittedName>
        <fullName evidence="1">Uncharacterized protein</fullName>
    </submittedName>
</protein>
<proteinExistence type="predicted"/>
<dbReference type="HOGENOM" id="CLU_2072805_0_0_1"/>
<dbReference type="KEGG" id="npa:UCRNP2_9295"/>
<organism evidence="1 2">
    <name type="scientific">Botryosphaeria parva (strain UCR-NP2)</name>
    <name type="common">Grapevine canker fungus</name>
    <name type="synonym">Neofusicoccum parvum</name>
    <dbReference type="NCBI Taxonomy" id="1287680"/>
    <lineage>
        <taxon>Eukaryota</taxon>
        <taxon>Fungi</taxon>
        <taxon>Dikarya</taxon>
        <taxon>Ascomycota</taxon>
        <taxon>Pezizomycotina</taxon>
        <taxon>Dothideomycetes</taxon>
        <taxon>Dothideomycetes incertae sedis</taxon>
        <taxon>Botryosphaeriales</taxon>
        <taxon>Botryosphaeriaceae</taxon>
        <taxon>Neofusicoccum</taxon>
    </lineage>
</organism>
<dbReference type="Proteomes" id="UP000013521">
    <property type="component" value="Unassembled WGS sequence"/>
</dbReference>
<accession>R1E8E5</accession>
<reference evidence="2" key="1">
    <citation type="journal article" date="2013" name="Genome Announc.">
        <title>Draft genome sequence of Neofusicoccum parvum isolate UCR-NP2, a fungal vascular pathogen associated with grapevine cankers.</title>
        <authorList>
            <person name="Blanco-Ulate B."/>
            <person name="Rolshausen P."/>
            <person name="Cantu D."/>
        </authorList>
    </citation>
    <scope>NUCLEOTIDE SEQUENCE [LARGE SCALE GENOMIC DNA]</scope>
    <source>
        <strain evidence="2">UCR-NP2</strain>
    </source>
</reference>
<name>R1E8E5_BOTPV</name>
<sequence>MLKISSSYPCHYEVHVKTAKEEMVRRIKSLEQQNAELQGSVKERDYQIEAIFEALKTGERGSEAIARLRSGQSYQEIVTWLGGPPVGDVGRLSPGSETRLADIVQDYDDSMRMDMAPS</sequence>
<evidence type="ECO:0000313" key="1">
    <source>
        <dbReference type="EMBL" id="EOD44003.1"/>
    </source>
</evidence>